<dbReference type="Pfam" id="PF07715">
    <property type="entry name" value="Plug"/>
    <property type="match status" value="1"/>
</dbReference>
<dbReference type="Gene3D" id="2.40.170.20">
    <property type="entry name" value="TonB-dependent receptor, beta-barrel domain"/>
    <property type="match status" value="1"/>
</dbReference>
<dbReference type="PANTHER" id="PTHR30069:SF29">
    <property type="entry name" value="HEMOGLOBIN AND HEMOGLOBIN-HAPTOGLOBIN-BINDING PROTEIN 1-RELATED"/>
    <property type="match status" value="1"/>
</dbReference>
<keyword evidence="9" id="KW-0675">Receptor</keyword>
<keyword evidence="4 11" id="KW-1134">Transmembrane beta strand</keyword>
<keyword evidence="16" id="KW-1185">Reference proteome</keyword>
<dbReference type="GO" id="GO:0009279">
    <property type="term" value="C:cell outer membrane"/>
    <property type="evidence" value="ECO:0007669"/>
    <property type="project" value="UniProtKB-SubCell"/>
</dbReference>
<evidence type="ECO:0000259" key="13">
    <source>
        <dbReference type="Pfam" id="PF00593"/>
    </source>
</evidence>
<dbReference type="Proteomes" id="UP000194798">
    <property type="component" value="Unassembled WGS sequence"/>
</dbReference>
<dbReference type="InterPro" id="IPR012910">
    <property type="entry name" value="Plug_dom"/>
</dbReference>
<evidence type="ECO:0000256" key="8">
    <source>
        <dbReference type="ARBA" id="ARBA00023136"/>
    </source>
</evidence>
<keyword evidence="6" id="KW-0732">Signal</keyword>
<evidence type="ECO:0000256" key="10">
    <source>
        <dbReference type="ARBA" id="ARBA00023237"/>
    </source>
</evidence>
<evidence type="ECO:0000256" key="12">
    <source>
        <dbReference type="RuleBase" id="RU003357"/>
    </source>
</evidence>
<feature type="domain" description="TonB-dependent receptor-like beta-barrel" evidence="13">
    <location>
        <begin position="252"/>
        <end position="682"/>
    </location>
</feature>
<evidence type="ECO:0000256" key="7">
    <source>
        <dbReference type="ARBA" id="ARBA00023077"/>
    </source>
</evidence>
<dbReference type="OrthoDB" id="9764669at2"/>
<protein>
    <recommendedName>
        <fullName evidence="17">TonB-dependent receptor</fullName>
    </recommendedName>
</protein>
<gene>
    <name evidence="15" type="ORF">TPSD3_06800</name>
</gene>
<accession>A0A251X945</accession>
<organism evidence="15 16">
    <name type="scientific">Thioflexithrix psekupsensis</name>
    <dbReference type="NCBI Taxonomy" id="1570016"/>
    <lineage>
        <taxon>Bacteria</taxon>
        <taxon>Pseudomonadati</taxon>
        <taxon>Pseudomonadota</taxon>
        <taxon>Gammaproteobacteria</taxon>
        <taxon>Thiotrichales</taxon>
        <taxon>Thioflexithrix</taxon>
    </lineage>
</organism>
<proteinExistence type="inferred from homology"/>
<evidence type="ECO:0000259" key="14">
    <source>
        <dbReference type="Pfam" id="PF07715"/>
    </source>
</evidence>
<dbReference type="PANTHER" id="PTHR30069">
    <property type="entry name" value="TONB-DEPENDENT OUTER MEMBRANE RECEPTOR"/>
    <property type="match status" value="1"/>
</dbReference>
<dbReference type="InterPro" id="IPR037066">
    <property type="entry name" value="Plug_dom_sf"/>
</dbReference>
<evidence type="ECO:0000256" key="9">
    <source>
        <dbReference type="ARBA" id="ARBA00023170"/>
    </source>
</evidence>
<dbReference type="EMBL" id="MSLT01000012">
    <property type="protein sequence ID" value="OUD14042.1"/>
    <property type="molecule type" value="Genomic_DNA"/>
</dbReference>
<reference evidence="15 16" key="1">
    <citation type="submission" date="2016-12" db="EMBL/GenBank/DDBJ databases">
        <title>Thioflexothrix psekupsii D3 genome sequencing and assembly.</title>
        <authorList>
            <person name="Fomenkov A."/>
            <person name="Vincze T."/>
            <person name="Grabovich M."/>
            <person name="Anton B.P."/>
            <person name="Dubinina G."/>
            <person name="Orlova M."/>
            <person name="Belousova E."/>
            <person name="Roberts R.J."/>
        </authorList>
    </citation>
    <scope>NUCLEOTIDE SEQUENCE [LARGE SCALE GENOMIC DNA]</scope>
    <source>
        <strain evidence="15">D3</strain>
    </source>
</reference>
<dbReference type="Pfam" id="PF00593">
    <property type="entry name" value="TonB_dep_Rec_b-barrel"/>
    <property type="match status" value="1"/>
</dbReference>
<evidence type="ECO:0000313" key="15">
    <source>
        <dbReference type="EMBL" id="OUD14042.1"/>
    </source>
</evidence>
<keyword evidence="7 12" id="KW-0798">TonB box</keyword>
<keyword evidence="10 11" id="KW-0998">Cell outer membrane</keyword>
<comment type="similarity">
    <text evidence="2">Belongs to the TonB-dependent receptor family. Hemoglobin/haptoglobin binding protein subfamily.</text>
</comment>
<comment type="subcellular location">
    <subcellularLocation>
        <location evidence="1 11">Cell outer membrane</location>
        <topology evidence="1 11">Multi-pass membrane protein</topology>
    </subcellularLocation>
</comment>
<dbReference type="GO" id="GO:0015344">
    <property type="term" value="F:siderophore uptake transmembrane transporter activity"/>
    <property type="evidence" value="ECO:0007669"/>
    <property type="project" value="TreeGrafter"/>
</dbReference>
<dbReference type="InterPro" id="IPR000531">
    <property type="entry name" value="Beta-barrel_TonB"/>
</dbReference>
<dbReference type="InterPro" id="IPR039426">
    <property type="entry name" value="TonB-dep_rcpt-like"/>
</dbReference>
<name>A0A251X945_9GAMM</name>
<evidence type="ECO:0000256" key="6">
    <source>
        <dbReference type="ARBA" id="ARBA00022729"/>
    </source>
</evidence>
<dbReference type="GO" id="GO:0044718">
    <property type="term" value="P:siderophore transmembrane transport"/>
    <property type="evidence" value="ECO:0007669"/>
    <property type="project" value="TreeGrafter"/>
</dbReference>
<dbReference type="RefSeq" id="WP_086487830.1">
    <property type="nucleotide sequence ID" value="NZ_MSLT01000012.1"/>
</dbReference>
<evidence type="ECO:0000313" key="16">
    <source>
        <dbReference type="Proteomes" id="UP000194798"/>
    </source>
</evidence>
<evidence type="ECO:0000256" key="2">
    <source>
        <dbReference type="ARBA" id="ARBA00008143"/>
    </source>
</evidence>
<dbReference type="AlphaFoldDB" id="A0A251X945"/>
<feature type="domain" description="TonB-dependent receptor plug" evidence="14">
    <location>
        <begin position="58"/>
        <end position="170"/>
    </location>
</feature>
<dbReference type="InterPro" id="IPR036942">
    <property type="entry name" value="Beta-barrel_TonB_sf"/>
</dbReference>
<dbReference type="Gene3D" id="2.170.130.10">
    <property type="entry name" value="TonB-dependent receptor, plug domain"/>
    <property type="match status" value="1"/>
</dbReference>
<keyword evidence="5 11" id="KW-0812">Transmembrane</keyword>
<sequence>MKLYRRWLLFFALFILFYSYSALALGNEKEKLKTLLSLSLKELMEIEIETAGKTTEKISNVPASVVLVTRQDIQRYGYTQLNDILQHVAGMYQLEFYGAGGPAYGMRGYISTASPNRDIIILINGIEHVFDYNMSYFSNNIAVPVEAIDRIEIVRGPQSTIYGSGAFFGVINIITNEISQEQGVASRVTASIGSDGIHKRTARTSYKSEKGQIVVNTGYAKSDGADILYSELTSHSFGLPPDASTGGRLEAAETYLDISARYQDFSADFTYNQSKEEGFISRPHARTGSVRDHEASRLRLGYQKEFADQWMINGRLTYIIADTLHNYDSNVVTDAWSVQREETEAYEAELILNYKGEKLDWISGLYYRHAPSVSTYLDVPPFPMPSFHNSTQRLVDGDALAKRALFSQIGYAPNVHWKWVAGLRLEQQLGYSTFSEYGYTSEVYQAWNYSYDKQKVAVIPRLALLYTPNDDHLFKLMYGKAITSPSFGQNTTAQLNSNGVILTNQEIETFELDYLHSFSSKYSFIAHFFHNRLSGLLNSQRKLTSEDEYSFVLGNYGDWSTNGVELNLLGNPYDNWQFELGFTYQKTKDMNQAHIKVPYSPSLLGQLKLSYQWNSQWSLGMTGYYVSKMSLFFDPTLPNNDGSFGRYIEGRESNNYFVLGTNLRFQDWWDKGTYLSLRIDNLLNKKIIHPTYPRNAWIDKGAIGQERQFVFSLGYDF</sequence>
<evidence type="ECO:0000256" key="5">
    <source>
        <dbReference type="ARBA" id="ARBA00022692"/>
    </source>
</evidence>
<evidence type="ECO:0000256" key="11">
    <source>
        <dbReference type="PROSITE-ProRule" id="PRU01360"/>
    </source>
</evidence>
<keyword evidence="3 11" id="KW-0813">Transport</keyword>
<dbReference type="PROSITE" id="PS52016">
    <property type="entry name" value="TONB_DEPENDENT_REC_3"/>
    <property type="match status" value="1"/>
</dbReference>
<evidence type="ECO:0008006" key="17">
    <source>
        <dbReference type="Google" id="ProtNLM"/>
    </source>
</evidence>
<comment type="caution">
    <text evidence="15">The sequence shown here is derived from an EMBL/GenBank/DDBJ whole genome shotgun (WGS) entry which is preliminary data.</text>
</comment>
<dbReference type="SUPFAM" id="SSF56935">
    <property type="entry name" value="Porins"/>
    <property type="match status" value="1"/>
</dbReference>
<evidence type="ECO:0000256" key="3">
    <source>
        <dbReference type="ARBA" id="ARBA00022448"/>
    </source>
</evidence>
<evidence type="ECO:0000256" key="4">
    <source>
        <dbReference type="ARBA" id="ARBA00022452"/>
    </source>
</evidence>
<keyword evidence="8 11" id="KW-0472">Membrane</keyword>
<evidence type="ECO:0000256" key="1">
    <source>
        <dbReference type="ARBA" id="ARBA00004571"/>
    </source>
</evidence>